<feature type="domain" description="Protein SirB1 N-terminal" evidence="2">
    <location>
        <begin position="43"/>
        <end position="193"/>
    </location>
</feature>
<dbReference type="PANTHER" id="PTHR31350:SF21">
    <property type="entry name" value="F-BOX ONLY PROTEIN 21"/>
    <property type="match status" value="1"/>
</dbReference>
<evidence type="ECO:0000313" key="4">
    <source>
        <dbReference type="Proteomes" id="UP001196661"/>
    </source>
</evidence>
<dbReference type="InterPro" id="IPR032698">
    <property type="entry name" value="SirB1_N"/>
</dbReference>
<dbReference type="Pfam" id="PF13369">
    <property type="entry name" value="Transglut_core2"/>
    <property type="match status" value="1"/>
</dbReference>
<organism evidence="3 4">
    <name type="scientific">Leptothoe kymatousa TAU-MAC 1615</name>
    <dbReference type="NCBI Taxonomy" id="2364775"/>
    <lineage>
        <taxon>Bacteria</taxon>
        <taxon>Bacillati</taxon>
        <taxon>Cyanobacteriota</taxon>
        <taxon>Cyanophyceae</taxon>
        <taxon>Nodosilineales</taxon>
        <taxon>Cymatolegaceae</taxon>
        <taxon>Leptothoe</taxon>
        <taxon>Leptothoe kymatousa</taxon>
    </lineage>
</organism>
<name>A0ABS5Y3V1_9CYAN</name>
<comment type="similarity">
    <text evidence="1">Belongs to the UPF0162 family.</text>
</comment>
<dbReference type="Pfam" id="PF13371">
    <property type="entry name" value="TPR_9"/>
    <property type="match status" value="1"/>
</dbReference>
<comment type="caution">
    <text evidence="3">The sequence shown here is derived from an EMBL/GenBank/DDBJ whole genome shotgun (WGS) entry which is preliminary data.</text>
</comment>
<dbReference type="EMBL" id="JADOER010000008">
    <property type="protein sequence ID" value="MBT9312519.1"/>
    <property type="molecule type" value="Genomic_DNA"/>
</dbReference>
<accession>A0ABS5Y3V1</accession>
<sequence>MALSFSPARQRFRQLIAQSPSLNLAAAALCPAQEVYPDLEPEQCYQQLDAMAKAIRPQLSAYPLKTIQAINQQLYTECGLRGNQINYYDPDNSYLNRVLERRLGIPITLALVYLEVAQRLDFPMAGVGMPGHFLVRPTVADMDVYVDPFNQGEILFPADCQAIFQRLCVANAAWDSNYLQTIAPPAFLARLLNNLKLIYLNQRNFSHALIILDYLLMLLPGEPSNSRDRGLIHYQLQNLLAARSDLEIYLRHRPTAPDREQILQLLDNITDNL</sequence>
<dbReference type="SUPFAM" id="SSF48452">
    <property type="entry name" value="TPR-like"/>
    <property type="match status" value="1"/>
</dbReference>
<dbReference type="RefSeq" id="WP_215618413.1">
    <property type="nucleotide sequence ID" value="NZ_JADOER010000008.1"/>
</dbReference>
<dbReference type="PANTHER" id="PTHR31350">
    <property type="entry name" value="SI:DKEY-261L7.2"/>
    <property type="match status" value="1"/>
</dbReference>
<protein>
    <submittedName>
        <fullName evidence="3">Tetratricopeptide repeat protein</fullName>
    </submittedName>
</protein>
<evidence type="ECO:0000256" key="1">
    <source>
        <dbReference type="ARBA" id="ARBA00007100"/>
    </source>
</evidence>
<dbReference type="InterPro" id="IPR011990">
    <property type="entry name" value="TPR-like_helical_dom_sf"/>
</dbReference>
<dbReference type="Proteomes" id="UP001196661">
    <property type="component" value="Unassembled WGS sequence"/>
</dbReference>
<proteinExistence type="inferred from homology"/>
<evidence type="ECO:0000259" key="2">
    <source>
        <dbReference type="Pfam" id="PF13369"/>
    </source>
</evidence>
<dbReference type="Gene3D" id="1.25.40.10">
    <property type="entry name" value="Tetratricopeptide repeat domain"/>
    <property type="match status" value="1"/>
</dbReference>
<reference evidence="3 4" key="1">
    <citation type="journal article" date="2021" name="Mar. Drugs">
        <title>Genome Reduction and Secondary Metabolism of the Marine Sponge-Associated Cyanobacterium Leptothoe.</title>
        <authorList>
            <person name="Konstantinou D."/>
            <person name="Popin R.V."/>
            <person name="Fewer D.P."/>
            <person name="Sivonen K."/>
            <person name="Gkelis S."/>
        </authorList>
    </citation>
    <scope>NUCLEOTIDE SEQUENCE [LARGE SCALE GENOMIC DNA]</scope>
    <source>
        <strain evidence="3 4">TAU-MAC 1615</strain>
    </source>
</reference>
<evidence type="ECO:0000313" key="3">
    <source>
        <dbReference type="EMBL" id="MBT9312519.1"/>
    </source>
</evidence>
<gene>
    <name evidence="3" type="ORF">IXB28_09900</name>
</gene>
<keyword evidence="4" id="KW-1185">Reference proteome</keyword>